<organism evidence="2 3">
    <name type="scientific">Geobacter argillaceus</name>
    <dbReference type="NCBI Taxonomy" id="345631"/>
    <lineage>
        <taxon>Bacteria</taxon>
        <taxon>Pseudomonadati</taxon>
        <taxon>Thermodesulfobacteriota</taxon>
        <taxon>Desulfuromonadia</taxon>
        <taxon>Geobacterales</taxon>
        <taxon>Geobacteraceae</taxon>
        <taxon>Geobacter</taxon>
    </lineage>
</organism>
<dbReference type="AlphaFoldDB" id="A0A562WRZ9"/>
<dbReference type="InterPro" id="IPR025497">
    <property type="entry name" value="PatA-like_N"/>
</dbReference>
<evidence type="ECO:0000313" key="3">
    <source>
        <dbReference type="Proteomes" id="UP000319449"/>
    </source>
</evidence>
<name>A0A562WRZ9_9BACT</name>
<protein>
    <submittedName>
        <fullName evidence="2">Uncharacterized protein DUF4388</fullName>
    </submittedName>
</protein>
<comment type="caution">
    <text evidence="2">The sequence shown here is derived from an EMBL/GenBank/DDBJ whole genome shotgun (WGS) entry which is preliminary data.</text>
</comment>
<dbReference type="EMBL" id="VLLN01000002">
    <property type="protein sequence ID" value="TWJ33097.1"/>
    <property type="molecule type" value="Genomic_DNA"/>
</dbReference>
<accession>A0A562WRZ9</accession>
<feature type="domain" description="PatA-like N-terminal" evidence="1">
    <location>
        <begin position="5"/>
        <end position="170"/>
    </location>
</feature>
<dbReference type="RefSeq" id="WP_145017775.1">
    <property type="nucleotide sequence ID" value="NZ_VLLN01000002.1"/>
</dbReference>
<sequence>MSFVGDLEHMPIVDVIQLLHSTRKSGILSVKSRKGESRLVFKDGYIVSANHLNNMLRIGNILVERQHVTPEILAAALQEQENAGKDRKPLIITLVQSGRVRESDAYQALEHLIELTVVEILTWKRGTFSLDVAQAHVSDDYRYYPERMNQEINIDTQGVLMDALRIYDEKLRDGTLPEEESYDGDIAPGESWAVTPEKPAITADVLGLDNLDALDKVIPDVFLGVKAYDPAEPHRQALADELQNLPLSEQEKLLSFLVAFSQPLKGSDLVPAVGPALAVILLSRDVLIRHAVMTVCRHEGLFAFTTDEEANIDHIVDQSHARDLLPVLLVDSPERAAEGFSADKIVALWHREKARYPHLSIVQLASPRDHTFALQAVEAGLSVIPRPCSEERKETIATDAIGFMKALQAWLAHAPPHPDQQILRQFAERVRELGTLSTAPDISYALLRFASVMFERAITFVVVKTELIAERGIGINADKSAGPTPPLRFMLPLDQPSVFRETIAGGRFFYGPSSDPLLAKHLYAEIGAPRTAKILLAPIKSLGRVFALTYCDFGTTSGNPVRADLMETLAHQAGIVLDNALYLNKSENRVQSP</sequence>
<dbReference type="SUPFAM" id="SSF55781">
    <property type="entry name" value="GAF domain-like"/>
    <property type="match status" value="1"/>
</dbReference>
<proteinExistence type="predicted"/>
<dbReference type="Proteomes" id="UP000319449">
    <property type="component" value="Unassembled WGS sequence"/>
</dbReference>
<reference evidence="2 3" key="1">
    <citation type="submission" date="2019-07" db="EMBL/GenBank/DDBJ databases">
        <title>Genomic Encyclopedia of Archaeal and Bacterial Type Strains, Phase II (KMG-II): from individual species to whole genera.</title>
        <authorList>
            <person name="Goeker M."/>
        </authorList>
    </citation>
    <scope>NUCLEOTIDE SEQUENCE [LARGE SCALE GENOMIC DNA]</scope>
    <source>
        <strain evidence="2 3">ATCC BAA-1139</strain>
    </source>
</reference>
<dbReference type="InterPro" id="IPR037257">
    <property type="entry name" value="T2SS_E_N_sf"/>
</dbReference>
<dbReference type="PANTHER" id="PTHR36304">
    <property type="entry name" value="DOMAIN GTPASE-ACTIVATING PROTEIN, PUTATIVE-RELATED-RELATED"/>
    <property type="match status" value="1"/>
</dbReference>
<dbReference type="PANTHER" id="PTHR36304:SF4">
    <property type="entry name" value="DUF4388 DOMAIN-CONTAINING PROTEIN"/>
    <property type="match status" value="1"/>
</dbReference>
<dbReference type="OrthoDB" id="5392507at2"/>
<evidence type="ECO:0000313" key="2">
    <source>
        <dbReference type="EMBL" id="TWJ33097.1"/>
    </source>
</evidence>
<keyword evidence="3" id="KW-1185">Reference proteome</keyword>
<dbReference type="SUPFAM" id="SSF160246">
    <property type="entry name" value="EspE N-terminal domain-like"/>
    <property type="match status" value="1"/>
</dbReference>
<gene>
    <name evidence="2" type="ORF">JN12_00510</name>
</gene>
<evidence type="ECO:0000259" key="1">
    <source>
        <dbReference type="Pfam" id="PF14332"/>
    </source>
</evidence>
<dbReference type="Pfam" id="PF14332">
    <property type="entry name" value="DUF4388"/>
    <property type="match status" value="1"/>
</dbReference>